<name>A0A0C2WXC3_SERVB</name>
<dbReference type="EMBL" id="KN824283">
    <property type="protein sequence ID" value="KIM30778.1"/>
    <property type="molecule type" value="Genomic_DNA"/>
</dbReference>
<dbReference type="AlphaFoldDB" id="A0A0C2WXC3"/>
<evidence type="ECO:0000313" key="1">
    <source>
        <dbReference type="EMBL" id="KIM30778.1"/>
    </source>
</evidence>
<reference evidence="1 2" key="1">
    <citation type="submission" date="2014-04" db="EMBL/GenBank/DDBJ databases">
        <authorList>
            <consortium name="DOE Joint Genome Institute"/>
            <person name="Kuo A."/>
            <person name="Zuccaro A."/>
            <person name="Kohler A."/>
            <person name="Nagy L.G."/>
            <person name="Floudas D."/>
            <person name="Copeland A."/>
            <person name="Barry K.W."/>
            <person name="Cichocki N."/>
            <person name="Veneault-Fourrey C."/>
            <person name="LaButti K."/>
            <person name="Lindquist E.A."/>
            <person name="Lipzen A."/>
            <person name="Lundell T."/>
            <person name="Morin E."/>
            <person name="Murat C."/>
            <person name="Sun H."/>
            <person name="Tunlid A."/>
            <person name="Henrissat B."/>
            <person name="Grigoriev I.V."/>
            <person name="Hibbett D.S."/>
            <person name="Martin F."/>
            <person name="Nordberg H.P."/>
            <person name="Cantor M.N."/>
            <person name="Hua S.X."/>
        </authorList>
    </citation>
    <scope>NUCLEOTIDE SEQUENCE [LARGE SCALE GENOMIC DNA]</scope>
    <source>
        <strain evidence="1 2">MAFF 305830</strain>
    </source>
</reference>
<proteinExistence type="predicted"/>
<keyword evidence="2" id="KW-1185">Reference proteome</keyword>
<reference evidence="2" key="2">
    <citation type="submission" date="2015-01" db="EMBL/GenBank/DDBJ databases">
        <title>Evolutionary Origins and Diversification of the Mycorrhizal Mutualists.</title>
        <authorList>
            <consortium name="DOE Joint Genome Institute"/>
            <consortium name="Mycorrhizal Genomics Consortium"/>
            <person name="Kohler A."/>
            <person name="Kuo A."/>
            <person name="Nagy L.G."/>
            <person name="Floudas D."/>
            <person name="Copeland A."/>
            <person name="Barry K.W."/>
            <person name="Cichocki N."/>
            <person name="Veneault-Fourrey C."/>
            <person name="LaButti K."/>
            <person name="Lindquist E.A."/>
            <person name="Lipzen A."/>
            <person name="Lundell T."/>
            <person name="Morin E."/>
            <person name="Murat C."/>
            <person name="Riley R."/>
            <person name="Ohm R."/>
            <person name="Sun H."/>
            <person name="Tunlid A."/>
            <person name="Henrissat B."/>
            <person name="Grigoriev I.V."/>
            <person name="Hibbett D.S."/>
            <person name="Martin F."/>
        </authorList>
    </citation>
    <scope>NUCLEOTIDE SEQUENCE [LARGE SCALE GENOMIC DNA]</scope>
    <source>
        <strain evidence="2">MAFF 305830</strain>
    </source>
</reference>
<dbReference type="HOGENOM" id="CLU_2039498_0_0_1"/>
<evidence type="ECO:0000313" key="2">
    <source>
        <dbReference type="Proteomes" id="UP000054097"/>
    </source>
</evidence>
<gene>
    <name evidence="1" type="ORF">M408DRAFT_270098</name>
</gene>
<protein>
    <submittedName>
        <fullName evidence="1">Uncharacterized protein</fullName>
    </submittedName>
</protein>
<accession>A0A0C2WXC3</accession>
<organism evidence="1 2">
    <name type="scientific">Serendipita vermifera MAFF 305830</name>
    <dbReference type="NCBI Taxonomy" id="933852"/>
    <lineage>
        <taxon>Eukaryota</taxon>
        <taxon>Fungi</taxon>
        <taxon>Dikarya</taxon>
        <taxon>Basidiomycota</taxon>
        <taxon>Agaricomycotina</taxon>
        <taxon>Agaricomycetes</taxon>
        <taxon>Sebacinales</taxon>
        <taxon>Serendipitaceae</taxon>
        <taxon>Serendipita</taxon>
    </lineage>
</organism>
<dbReference type="Proteomes" id="UP000054097">
    <property type="component" value="Unassembled WGS sequence"/>
</dbReference>
<sequence length="121" mass="14007">MLPQWPCIYPRDGCSSQLERFLSFPHSLIPTDIELKTLKNTKSSVSFRFCFCRWAPLSRTHSMDILRPLPVAKPRSPRSRHLFLIPQVIPLFYSRSSPHIPRSFLLFLSHITLRTSASVAK</sequence>